<dbReference type="GO" id="GO:0030527">
    <property type="term" value="F:structural constituent of chromatin"/>
    <property type="evidence" value="ECO:0007669"/>
    <property type="project" value="InterPro"/>
</dbReference>
<dbReference type="GO" id="GO:0005829">
    <property type="term" value="C:cytosol"/>
    <property type="evidence" value="ECO:0007669"/>
    <property type="project" value="TreeGrafter"/>
</dbReference>
<dbReference type="AlphaFoldDB" id="A0A448ZY58"/>
<sequence>MNKHELIVKTSENIGQPQIMVEAVWDEMERLIIEELVKKSVVSLSGFGTFSVVEKPEVTRINNFTKQSIIVPAKVEPKFKFSDVFKAQVNRN</sequence>
<geneLocation type="plasmid" evidence="4">
    <name>2</name>
</geneLocation>
<dbReference type="RefSeq" id="WP_024544061.1">
    <property type="nucleotide sequence ID" value="NZ_BPLV01000001.1"/>
</dbReference>
<dbReference type="GO" id="GO:0003677">
    <property type="term" value="F:DNA binding"/>
    <property type="evidence" value="ECO:0007669"/>
    <property type="project" value="UniProtKB-KW"/>
</dbReference>
<accession>A0A448ZY58</accession>
<dbReference type="Gene3D" id="4.10.520.10">
    <property type="entry name" value="IHF-like DNA-binding proteins"/>
    <property type="match status" value="1"/>
</dbReference>
<comment type="similarity">
    <text evidence="3">Belongs to the bacterial histone-like protein family.</text>
</comment>
<organism evidence="4">
    <name type="scientific">Metamycoplasma salivarium</name>
    <name type="common">Mycoplasma salivarium</name>
    <dbReference type="NCBI Taxonomy" id="2124"/>
    <lineage>
        <taxon>Bacteria</taxon>
        <taxon>Bacillati</taxon>
        <taxon>Mycoplasmatota</taxon>
        <taxon>Mycoplasmoidales</taxon>
        <taxon>Metamycoplasmataceae</taxon>
        <taxon>Metamycoplasma</taxon>
    </lineage>
</organism>
<name>A0A448ZY58_METSV</name>
<evidence type="ECO:0000313" key="4">
    <source>
        <dbReference type="EMBL" id="VEU56192.1"/>
    </source>
</evidence>
<evidence type="ECO:0000256" key="2">
    <source>
        <dbReference type="ARBA" id="ARBA00023125"/>
    </source>
</evidence>
<dbReference type="EMBL" id="LR214939">
    <property type="protein sequence ID" value="VEU56192.1"/>
    <property type="molecule type" value="Genomic_DNA"/>
</dbReference>
<dbReference type="PANTHER" id="PTHR33175">
    <property type="entry name" value="DNA-BINDING PROTEIN HU"/>
    <property type="match status" value="1"/>
</dbReference>
<gene>
    <name evidence="4" type="ORF">NCTC10113_01080</name>
</gene>
<protein>
    <submittedName>
        <fullName evidence="4">DNA-binding protein</fullName>
    </submittedName>
</protein>
<dbReference type="GO" id="GO:0030261">
    <property type="term" value="P:chromosome condensation"/>
    <property type="evidence" value="ECO:0007669"/>
    <property type="project" value="UniProtKB-KW"/>
</dbReference>
<reference evidence="4" key="1">
    <citation type="submission" date="2019-01" db="EMBL/GenBank/DDBJ databases">
        <authorList>
            <consortium name="Pathogen Informatics"/>
        </authorList>
    </citation>
    <scope>NUCLEOTIDE SEQUENCE [LARGE SCALE GENOMIC DNA]</scope>
    <source>
        <strain evidence="4">NCTC10113</strain>
    </source>
</reference>
<evidence type="ECO:0000256" key="3">
    <source>
        <dbReference type="RuleBase" id="RU003939"/>
    </source>
</evidence>
<dbReference type="SUPFAM" id="SSF47729">
    <property type="entry name" value="IHF-like DNA-binding proteins"/>
    <property type="match status" value="1"/>
</dbReference>
<dbReference type="SMART" id="SM00411">
    <property type="entry name" value="BHL"/>
    <property type="match status" value="1"/>
</dbReference>
<dbReference type="InterPro" id="IPR000119">
    <property type="entry name" value="Hist_DNA-bd"/>
</dbReference>
<keyword evidence="1" id="KW-0226">DNA condensation</keyword>
<keyword evidence="4" id="KW-0614">Plasmid</keyword>
<evidence type="ECO:0000256" key="1">
    <source>
        <dbReference type="ARBA" id="ARBA00023067"/>
    </source>
</evidence>
<dbReference type="Pfam" id="PF00216">
    <property type="entry name" value="Bac_DNA_binding"/>
    <property type="match status" value="1"/>
</dbReference>
<keyword evidence="2 4" id="KW-0238">DNA-binding</keyword>
<dbReference type="InterPro" id="IPR010992">
    <property type="entry name" value="IHF-like_DNA-bd_dom_sf"/>
</dbReference>
<dbReference type="PANTHER" id="PTHR33175:SF3">
    <property type="entry name" value="DNA-BINDING PROTEIN HU-BETA"/>
    <property type="match status" value="1"/>
</dbReference>
<proteinExistence type="inferred from homology"/>